<dbReference type="GO" id="GO:0016787">
    <property type="term" value="F:hydrolase activity"/>
    <property type="evidence" value="ECO:0007669"/>
    <property type="project" value="InterPro"/>
</dbReference>
<reference evidence="4" key="1">
    <citation type="submission" date="2020-11" db="EMBL/GenBank/DDBJ databases">
        <authorList>
            <consortium name="DOE Joint Genome Institute"/>
            <person name="Ahrendt S."/>
            <person name="Riley R."/>
            <person name="Andreopoulos W."/>
            <person name="Labutti K."/>
            <person name="Pangilinan J."/>
            <person name="Ruiz-Duenas F.J."/>
            <person name="Barrasa J.M."/>
            <person name="Sanchez-Garcia M."/>
            <person name="Camarero S."/>
            <person name="Miyauchi S."/>
            <person name="Serrano A."/>
            <person name="Linde D."/>
            <person name="Babiker R."/>
            <person name="Drula E."/>
            <person name="Ayuso-Fernandez I."/>
            <person name="Pacheco R."/>
            <person name="Padilla G."/>
            <person name="Ferreira P."/>
            <person name="Barriuso J."/>
            <person name="Kellner H."/>
            <person name="Castanera R."/>
            <person name="Alfaro M."/>
            <person name="Ramirez L."/>
            <person name="Pisabarro A.G."/>
            <person name="Kuo A."/>
            <person name="Tritt A."/>
            <person name="Lipzen A."/>
            <person name="He G."/>
            <person name="Yan M."/>
            <person name="Ng V."/>
            <person name="Cullen D."/>
            <person name="Martin F."/>
            <person name="Rosso M.-N."/>
            <person name="Henrissat B."/>
            <person name="Hibbett D."/>
            <person name="Martinez A.T."/>
            <person name="Grigoriev I.V."/>
        </authorList>
    </citation>
    <scope>NUCLEOTIDE SEQUENCE</scope>
    <source>
        <strain evidence="4">AH 40177</strain>
    </source>
</reference>
<dbReference type="OrthoDB" id="5976022at2759"/>
<dbReference type="AlphaFoldDB" id="A0A9P5PEZ9"/>
<keyword evidence="2" id="KW-0472">Membrane</keyword>
<dbReference type="SUPFAM" id="SSF56300">
    <property type="entry name" value="Metallo-dependent phosphatases"/>
    <property type="match status" value="1"/>
</dbReference>
<dbReference type="Gene3D" id="3.60.21.10">
    <property type="match status" value="1"/>
</dbReference>
<dbReference type="InterPro" id="IPR029052">
    <property type="entry name" value="Metallo-depent_PP-like"/>
</dbReference>
<comment type="caution">
    <text evidence="4">The sequence shown here is derived from an EMBL/GenBank/DDBJ whole genome shotgun (WGS) entry which is preliminary data.</text>
</comment>
<dbReference type="Proteomes" id="UP000772434">
    <property type="component" value="Unassembled WGS sequence"/>
</dbReference>
<dbReference type="EMBL" id="JADNRY010000123">
    <property type="protein sequence ID" value="KAF9064439.1"/>
    <property type="molecule type" value="Genomic_DNA"/>
</dbReference>
<evidence type="ECO:0000256" key="1">
    <source>
        <dbReference type="SAM" id="MobiDB-lite"/>
    </source>
</evidence>
<keyword evidence="2" id="KW-0812">Transmembrane</keyword>
<evidence type="ECO:0000259" key="3">
    <source>
        <dbReference type="Pfam" id="PF00149"/>
    </source>
</evidence>
<feature type="transmembrane region" description="Helical" evidence="2">
    <location>
        <begin position="12"/>
        <end position="30"/>
    </location>
</feature>
<dbReference type="PANTHER" id="PTHR46546">
    <property type="entry name" value="SHEWANELLA-LIKE PROTEIN PHOSPHATASE 1"/>
    <property type="match status" value="1"/>
</dbReference>
<name>A0A9P5PEZ9_9AGAR</name>
<accession>A0A9P5PEZ9</accession>
<proteinExistence type="predicted"/>
<dbReference type="PANTHER" id="PTHR46546:SF4">
    <property type="entry name" value="SHEWANELLA-LIKE PROTEIN PHOSPHATASE 1"/>
    <property type="match status" value="1"/>
</dbReference>
<feature type="region of interest" description="Disordered" evidence="1">
    <location>
        <begin position="219"/>
        <end position="255"/>
    </location>
</feature>
<keyword evidence="5" id="KW-1185">Reference proteome</keyword>
<evidence type="ECO:0000256" key="2">
    <source>
        <dbReference type="SAM" id="Phobius"/>
    </source>
</evidence>
<keyword evidence="2" id="KW-1133">Transmembrane helix</keyword>
<feature type="compositionally biased region" description="Pro residues" evidence="1">
    <location>
        <begin position="219"/>
        <end position="228"/>
    </location>
</feature>
<evidence type="ECO:0000313" key="4">
    <source>
        <dbReference type="EMBL" id="KAF9064439.1"/>
    </source>
</evidence>
<dbReference type="Pfam" id="PF00149">
    <property type="entry name" value="Metallophos"/>
    <property type="match status" value="1"/>
</dbReference>
<sequence>MSPPPTGRPPRSSPFWIIIPFLCGLYYLHLHNLHLQLYSFLHNAYADQILRLPLAGLAGDFIAQTALQQSKPVSIATDGLRPFTRHIVCVGDLHGDYPNALKVLNFSGVVDETGDWSGKVDVFVQTGDIIDRGDDTVKLFTWMERLRDQALSTGGIVLSHMGNHEFMNAIGDWRYVYPSELKKFGTIEARQRIITTGRIGRAWASNYTVTSRLPLHPYLGPPNTPYPPVHSQVHFEPDHDGEEQQEPSHTHELDLQNGPLSHAALAFVHGGLSPTYNGLVPFPTKINDLGASLLRKLQRREQPPPHPPNPYPGLPPSTTIEEEQLYDSNGPLWYRGWAYDPEEKVCADVIEVLKKTGTRRLIMGHTPDFHNIVSRCDGKVIIIDTGISHAYGGVLSALAVNYTFTPIIDPEHTGVNQKWQEHEVVIALYADHEEIIADERREVVGDFTR</sequence>
<dbReference type="InterPro" id="IPR004843">
    <property type="entry name" value="Calcineurin-like_PHP"/>
</dbReference>
<gene>
    <name evidence="4" type="ORF">BDP27DRAFT_1333531</name>
</gene>
<protein>
    <submittedName>
        <fullName evidence="4">Metallo-dependent phosphatase-like protein</fullName>
    </submittedName>
</protein>
<evidence type="ECO:0000313" key="5">
    <source>
        <dbReference type="Proteomes" id="UP000772434"/>
    </source>
</evidence>
<organism evidence="4 5">
    <name type="scientific">Rhodocollybia butyracea</name>
    <dbReference type="NCBI Taxonomy" id="206335"/>
    <lineage>
        <taxon>Eukaryota</taxon>
        <taxon>Fungi</taxon>
        <taxon>Dikarya</taxon>
        <taxon>Basidiomycota</taxon>
        <taxon>Agaricomycotina</taxon>
        <taxon>Agaricomycetes</taxon>
        <taxon>Agaricomycetidae</taxon>
        <taxon>Agaricales</taxon>
        <taxon>Marasmiineae</taxon>
        <taxon>Omphalotaceae</taxon>
        <taxon>Rhodocollybia</taxon>
    </lineage>
</organism>
<feature type="domain" description="Calcineurin-like phosphoesterase" evidence="3">
    <location>
        <begin position="86"/>
        <end position="225"/>
    </location>
</feature>